<organism evidence="1 2">
    <name type="scientific">Parnassius mnemosyne</name>
    <name type="common">clouded apollo</name>
    <dbReference type="NCBI Taxonomy" id="213953"/>
    <lineage>
        <taxon>Eukaryota</taxon>
        <taxon>Metazoa</taxon>
        <taxon>Ecdysozoa</taxon>
        <taxon>Arthropoda</taxon>
        <taxon>Hexapoda</taxon>
        <taxon>Insecta</taxon>
        <taxon>Pterygota</taxon>
        <taxon>Neoptera</taxon>
        <taxon>Endopterygota</taxon>
        <taxon>Lepidoptera</taxon>
        <taxon>Glossata</taxon>
        <taxon>Ditrysia</taxon>
        <taxon>Papilionoidea</taxon>
        <taxon>Papilionidae</taxon>
        <taxon>Parnassiinae</taxon>
        <taxon>Parnassini</taxon>
        <taxon>Parnassius</taxon>
        <taxon>Driopa</taxon>
    </lineage>
</organism>
<dbReference type="EMBL" id="CAVLGL010000115">
    <property type="protein sequence ID" value="CAK1600411.1"/>
    <property type="molecule type" value="Genomic_DNA"/>
</dbReference>
<protein>
    <recommendedName>
        <fullName evidence="3">Peptidase aspartic putative domain-containing protein</fullName>
    </recommendedName>
</protein>
<keyword evidence="2" id="KW-1185">Reference proteome</keyword>
<evidence type="ECO:0000313" key="2">
    <source>
        <dbReference type="Proteomes" id="UP001314205"/>
    </source>
</evidence>
<name>A0AAV1LYJ8_9NEOP</name>
<dbReference type="AlphaFoldDB" id="A0AAV1LYJ8"/>
<dbReference type="Proteomes" id="UP001314205">
    <property type="component" value="Unassembled WGS sequence"/>
</dbReference>
<comment type="caution">
    <text evidence="1">The sequence shown here is derived from an EMBL/GenBank/DDBJ whole genome shotgun (WGS) entry which is preliminary data.</text>
</comment>
<proteinExistence type="predicted"/>
<sequence length="114" mass="12811">MCCVPIKSLNETFNTNLFCFVLPHITDEVPSQEIPLNDIKIPSNLCLADPRFHTPSSVDLIIGADVFWDLLGVRKISLGNGKPVLIESRLGWLVSGPLLIMAKYRIRFLTLSRF</sequence>
<accession>A0AAV1LYJ8</accession>
<evidence type="ECO:0008006" key="3">
    <source>
        <dbReference type="Google" id="ProtNLM"/>
    </source>
</evidence>
<reference evidence="1 2" key="1">
    <citation type="submission" date="2023-11" db="EMBL/GenBank/DDBJ databases">
        <authorList>
            <person name="Hedman E."/>
            <person name="Englund M."/>
            <person name="Stromberg M."/>
            <person name="Nyberg Akerstrom W."/>
            <person name="Nylinder S."/>
            <person name="Jareborg N."/>
            <person name="Kallberg Y."/>
            <person name="Kronander E."/>
        </authorList>
    </citation>
    <scope>NUCLEOTIDE SEQUENCE [LARGE SCALE GENOMIC DNA]</scope>
</reference>
<gene>
    <name evidence="1" type="ORF">PARMNEM_LOCUS19179</name>
</gene>
<evidence type="ECO:0000313" key="1">
    <source>
        <dbReference type="EMBL" id="CAK1600411.1"/>
    </source>
</evidence>